<dbReference type="OrthoDB" id="2389872at2"/>
<keyword evidence="2" id="KW-1185">Reference proteome</keyword>
<dbReference type="PATRIC" id="fig|1028800.3.peg.945"/>
<dbReference type="HOGENOM" id="CLU_2410214_0_0_5"/>
<accession>A0A068SLJ2</accession>
<protein>
    <submittedName>
        <fullName evidence="1">Uncharacterized protein</fullName>
    </submittedName>
</protein>
<dbReference type="InterPro" id="IPR019239">
    <property type="entry name" value="VapB_antitoxin"/>
</dbReference>
<dbReference type="EMBL" id="HG938353">
    <property type="protein sequence ID" value="CDN47122.1"/>
    <property type="molecule type" value="Genomic_DNA"/>
</dbReference>
<dbReference type="RefSeq" id="WP_038585112.1">
    <property type="nucleotide sequence ID" value="NZ_HG938353.1"/>
</dbReference>
<organism evidence="1 2">
    <name type="scientific">Neorhizobium galegae bv. orientalis str. HAMBI 540</name>
    <dbReference type="NCBI Taxonomy" id="1028800"/>
    <lineage>
        <taxon>Bacteria</taxon>
        <taxon>Pseudomonadati</taxon>
        <taxon>Pseudomonadota</taxon>
        <taxon>Alphaproteobacteria</taxon>
        <taxon>Hyphomicrobiales</taxon>
        <taxon>Rhizobiaceae</taxon>
        <taxon>Rhizobium/Agrobacterium group</taxon>
        <taxon>Neorhizobium</taxon>
    </lineage>
</organism>
<dbReference type="Proteomes" id="UP000028181">
    <property type="component" value="Chromosome I"/>
</dbReference>
<dbReference type="KEGG" id="ngg:RG540_CH09330"/>
<gene>
    <name evidence="1" type="ORF">RG540_CH09330</name>
</gene>
<evidence type="ECO:0000313" key="2">
    <source>
        <dbReference type="Proteomes" id="UP000028181"/>
    </source>
</evidence>
<proteinExistence type="predicted"/>
<dbReference type="GeneID" id="24259063"/>
<sequence>MRMSLNIDDDLLNEAKEITGLPTTATVEEILHHLVTNERRRRAFKELEGMGWDGPHHSRPTFETLASEFRALTANRDHTPSEMLMREGRQER</sequence>
<dbReference type="AlphaFoldDB" id="A0A068SLJ2"/>
<reference evidence="2" key="1">
    <citation type="journal article" date="2014" name="BMC Genomics">
        <title>Genome sequencing of two Neorhizobium galegae strains reveals a noeT gene responsible for the unusual acetylation of the nodulation factors.</title>
        <authorList>
            <person name="Osterman J."/>
            <person name="Marsh J."/>
            <person name="Laine P.K."/>
            <person name="Zeng Z."/>
            <person name="Alatalo E."/>
            <person name="Sullivan J.T."/>
            <person name="Young J.P."/>
            <person name="Thomas-Oates J."/>
            <person name="Paulin L."/>
            <person name="Lindstrom K."/>
        </authorList>
    </citation>
    <scope>NUCLEOTIDE SEQUENCE [LARGE SCALE GENOMIC DNA]</scope>
    <source>
        <strain evidence="2">HAMBI 540</strain>
    </source>
</reference>
<evidence type="ECO:0000313" key="1">
    <source>
        <dbReference type="EMBL" id="CDN47122.1"/>
    </source>
</evidence>
<dbReference type="eggNOG" id="COG5450">
    <property type="taxonomic scope" value="Bacteria"/>
</dbReference>
<dbReference type="Pfam" id="PF09957">
    <property type="entry name" value="VapB_antitoxin"/>
    <property type="match status" value="1"/>
</dbReference>
<name>A0A068SLJ2_NEOGA</name>